<dbReference type="EMBL" id="NIRO01000004">
    <property type="protein sequence ID" value="PHI15493.1"/>
    <property type="molecule type" value="Genomic_DNA"/>
</dbReference>
<dbReference type="InterPro" id="IPR041420">
    <property type="entry name" value="PBECR4"/>
</dbReference>
<feature type="domain" description="Phage-Barnase-EndoU-ColicinE5/D-RelE like nuclease 4" evidence="1">
    <location>
        <begin position="4"/>
        <end position="196"/>
    </location>
</feature>
<protein>
    <recommendedName>
        <fullName evidence="1">Phage-Barnase-EndoU-ColicinE5/D-RelE like nuclease 4 domain-containing protein</fullName>
    </recommendedName>
</protein>
<comment type="caution">
    <text evidence="2">The sequence shown here is derived from an EMBL/GenBank/DDBJ whole genome shotgun (WGS) entry which is preliminary data.</text>
</comment>
<evidence type="ECO:0000259" key="1">
    <source>
        <dbReference type="Pfam" id="PF18813"/>
    </source>
</evidence>
<name>A0A2C6CGB3_FUSNP</name>
<evidence type="ECO:0000313" key="2">
    <source>
        <dbReference type="EMBL" id="PHI15493.1"/>
    </source>
</evidence>
<reference evidence="2 3" key="1">
    <citation type="submission" date="2017-06" db="EMBL/GenBank/DDBJ databases">
        <title>Draft genome sequence of Fusobacterium nucleatum subsp. polymorphum KCOM 1274 (=ChDC F309).</title>
        <authorList>
            <person name="Kook J.-K."/>
            <person name="Park S.-N."/>
            <person name="Lim Y.K."/>
            <person name="Roh H."/>
        </authorList>
    </citation>
    <scope>NUCLEOTIDE SEQUENCE [LARGE SCALE GENOMIC DNA]</scope>
    <source>
        <strain evidence="3">KCOM 1274 (ChDC F309)</strain>
    </source>
</reference>
<dbReference type="AlphaFoldDB" id="A0A2C6CGB3"/>
<sequence>MAHKVQKIFEWFKQFNKIDIKIQGETKEFDIELGNKYLPHLLGLQYMNDSSSSIRGYALYKYIEKNNFSDKEILEKVKNNNPRMEEAVKNRIETFQEFMENIENAFIVERSIPDSKTNIKSNYFIVQSKGNDFLHLGIKQENIGSFISEFDITPKKDSWLETYFSRNNITYFQDSKIIEEIKGLYKYNEDKQEFEKFAFTGKEIKYEKENNLENVSTKIREKKKVLIPKKIKNNDRDNER</sequence>
<proteinExistence type="predicted"/>
<accession>A0A2C6CGB3</accession>
<dbReference type="Pfam" id="PF18813">
    <property type="entry name" value="PBECR4"/>
    <property type="match status" value="1"/>
</dbReference>
<dbReference type="Proteomes" id="UP000224507">
    <property type="component" value="Unassembled WGS sequence"/>
</dbReference>
<evidence type="ECO:0000313" key="3">
    <source>
        <dbReference type="Proteomes" id="UP000224507"/>
    </source>
</evidence>
<dbReference type="RefSeq" id="WP_098997335.1">
    <property type="nucleotide sequence ID" value="NZ_CP077153.1"/>
</dbReference>
<gene>
    <name evidence="2" type="ORF">CBG56_05550</name>
</gene>
<organism evidence="2 3">
    <name type="scientific">Fusobacterium nucleatum subsp. polymorphum</name>
    <name type="common">Fusobacterium polymorphum</name>
    <dbReference type="NCBI Taxonomy" id="76857"/>
    <lineage>
        <taxon>Bacteria</taxon>
        <taxon>Fusobacteriati</taxon>
        <taxon>Fusobacteriota</taxon>
        <taxon>Fusobacteriia</taxon>
        <taxon>Fusobacteriales</taxon>
        <taxon>Fusobacteriaceae</taxon>
        <taxon>Fusobacterium</taxon>
    </lineage>
</organism>